<dbReference type="GO" id="GO:0051082">
    <property type="term" value="F:unfolded protein binding"/>
    <property type="evidence" value="ECO:0007669"/>
    <property type="project" value="InterPro"/>
</dbReference>
<keyword evidence="13" id="KW-1185">Reference proteome</keyword>
<comment type="function">
    <text evidence="9">Implicated in mitochondrial protein import and macromolecular assembly. May facilitate the correct folding of imported proteins. May also prevent misfolding and promote the refolding and proper assembly of unfolded polypeptides generated under stress conditions in the mitochondrial matrix.</text>
</comment>
<evidence type="ECO:0000256" key="4">
    <source>
        <dbReference type="ARBA" id="ARBA00022741"/>
    </source>
</evidence>
<dbReference type="InterPro" id="IPR017998">
    <property type="entry name" value="Chaperone_TCP-1"/>
</dbReference>
<evidence type="ECO:0000256" key="9">
    <source>
        <dbReference type="ARBA" id="ARBA00025467"/>
    </source>
</evidence>
<dbReference type="PROSITE" id="PS00750">
    <property type="entry name" value="TCP1_1"/>
    <property type="match status" value="1"/>
</dbReference>
<keyword evidence="7" id="KW-0346">Stress response</keyword>
<dbReference type="InterPro" id="IPR002194">
    <property type="entry name" value="Chaperonin_TCP-1_CS"/>
</dbReference>
<dbReference type="Gene3D" id="1.10.560.10">
    <property type="entry name" value="GroEL-like equatorial domain"/>
    <property type="match status" value="1"/>
</dbReference>
<dbReference type="SUPFAM" id="SSF48592">
    <property type="entry name" value="GroEL equatorial domain-like"/>
    <property type="match status" value="1"/>
</dbReference>
<dbReference type="GO" id="GO:0005737">
    <property type="term" value="C:cytoplasm"/>
    <property type="evidence" value="ECO:0007669"/>
    <property type="project" value="UniProtKB-SubCell"/>
</dbReference>
<evidence type="ECO:0000256" key="7">
    <source>
        <dbReference type="ARBA" id="ARBA00023016"/>
    </source>
</evidence>
<reference evidence="12 13" key="1">
    <citation type="submission" date="2013-07" db="EMBL/GenBank/DDBJ databases">
        <authorList>
            <person name="Stoco P.H."/>
            <person name="Wagner G."/>
            <person name="Gerber A."/>
            <person name="Zaha A."/>
            <person name="Thompson C."/>
            <person name="Bartholomeu D.C."/>
            <person name="Luckemeyer D.D."/>
            <person name="Bahia D."/>
            <person name="Loreto E."/>
            <person name="Prestes E.B."/>
            <person name="Lima F.M."/>
            <person name="Rodrigues-Luiz G."/>
            <person name="Vallejo G.A."/>
            <person name="Filho J.F."/>
            <person name="Monteiro K.M."/>
            <person name="Tyler K.M."/>
            <person name="de Almeida L.G."/>
            <person name="Ortiz M.F."/>
            <person name="Siervo M.A."/>
            <person name="de Moraes M.H."/>
            <person name="Cunha O.L."/>
            <person name="Mendonca-Neto R."/>
            <person name="Silva R."/>
            <person name="Teixeira S.M."/>
            <person name="Murta S.M."/>
            <person name="Sincero T.C."/>
            <person name="Mendes T.A."/>
            <person name="Urmenyi T.P."/>
            <person name="Silva V.G."/>
            <person name="da Rocha W.D."/>
            <person name="Andersson B."/>
            <person name="Romanha A.J."/>
            <person name="Steindel M."/>
            <person name="de Vasconcelos A.T."/>
            <person name="Grisard E.C."/>
        </authorList>
    </citation>
    <scope>NUCLEOTIDE SEQUENCE [LARGE SCALE GENOMIC DNA]</scope>
    <source>
        <strain evidence="12 13">SC58</strain>
    </source>
</reference>
<dbReference type="InterPro" id="IPR027409">
    <property type="entry name" value="GroEL-like_apical_dom_sf"/>
</dbReference>
<dbReference type="OrthoDB" id="1748577at2759"/>
<comment type="similarity">
    <text evidence="2 11">Belongs to the TCP-1 chaperonin family.</text>
</comment>
<dbReference type="Gene3D" id="3.30.260.10">
    <property type="entry name" value="TCP-1-like chaperonin intermediate domain"/>
    <property type="match status" value="1"/>
</dbReference>
<keyword evidence="6" id="KW-0809">Transit peptide</keyword>
<dbReference type="CDD" id="cd03341">
    <property type="entry name" value="TCP1_theta"/>
    <property type="match status" value="1"/>
</dbReference>
<dbReference type="PANTHER" id="PTHR11353">
    <property type="entry name" value="CHAPERONIN"/>
    <property type="match status" value="1"/>
</dbReference>
<dbReference type="VEuPathDB" id="TriTrypDB:TRSC58_01153"/>
<dbReference type="Pfam" id="PF00118">
    <property type="entry name" value="Cpn60_TCP1"/>
    <property type="match status" value="1"/>
</dbReference>
<dbReference type="Gene3D" id="3.50.7.10">
    <property type="entry name" value="GroEL"/>
    <property type="match status" value="1"/>
</dbReference>
<keyword evidence="3" id="KW-0963">Cytoplasm</keyword>
<dbReference type="GO" id="GO:0005524">
    <property type="term" value="F:ATP binding"/>
    <property type="evidence" value="ECO:0007669"/>
    <property type="project" value="UniProtKB-KW"/>
</dbReference>
<gene>
    <name evidence="12" type="ORF">TRSC58_01153</name>
</gene>
<keyword evidence="8 11" id="KW-0143">Chaperone</keyword>
<protein>
    <recommendedName>
        <fullName evidence="10">CCT-theta</fullName>
    </recommendedName>
</protein>
<name>A0A061JAL0_TRYRA</name>
<evidence type="ECO:0000256" key="5">
    <source>
        <dbReference type="ARBA" id="ARBA00022840"/>
    </source>
</evidence>
<dbReference type="InterPro" id="IPR012721">
    <property type="entry name" value="Chap_CCT_theta"/>
</dbReference>
<dbReference type="GO" id="GO:0016887">
    <property type="term" value="F:ATP hydrolysis activity"/>
    <property type="evidence" value="ECO:0007669"/>
    <property type="project" value="InterPro"/>
</dbReference>
<evidence type="ECO:0000256" key="6">
    <source>
        <dbReference type="ARBA" id="ARBA00022946"/>
    </source>
</evidence>
<dbReference type="PRINTS" id="PR00304">
    <property type="entry name" value="TCOMPLEXTCP1"/>
</dbReference>
<evidence type="ECO:0000256" key="2">
    <source>
        <dbReference type="ARBA" id="ARBA00008020"/>
    </source>
</evidence>
<evidence type="ECO:0000256" key="3">
    <source>
        <dbReference type="ARBA" id="ARBA00022490"/>
    </source>
</evidence>
<proteinExistence type="inferred from homology"/>
<dbReference type="NCBIfam" id="TIGR02346">
    <property type="entry name" value="chap_CCT_theta"/>
    <property type="match status" value="1"/>
</dbReference>
<dbReference type="FunFam" id="3.50.7.10:FF:000008">
    <property type="entry name" value="T-complex protein 1 subunit theta"/>
    <property type="match status" value="1"/>
</dbReference>
<evidence type="ECO:0000256" key="1">
    <source>
        <dbReference type="ARBA" id="ARBA00004496"/>
    </source>
</evidence>
<evidence type="ECO:0000313" key="13">
    <source>
        <dbReference type="Proteomes" id="UP000031737"/>
    </source>
</evidence>
<dbReference type="InterPro" id="IPR027410">
    <property type="entry name" value="TCP-1-like_intermed_sf"/>
</dbReference>
<dbReference type="SUPFAM" id="SSF52029">
    <property type="entry name" value="GroEL apical domain-like"/>
    <property type="match status" value="1"/>
</dbReference>
<evidence type="ECO:0000256" key="8">
    <source>
        <dbReference type="ARBA" id="ARBA00023186"/>
    </source>
</evidence>
<organism evidence="12 13">
    <name type="scientific">Trypanosoma rangeli SC58</name>
    <dbReference type="NCBI Taxonomy" id="429131"/>
    <lineage>
        <taxon>Eukaryota</taxon>
        <taxon>Discoba</taxon>
        <taxon>Euglenozoa</taxon>
        <taxon>Kinetoplastea</taxon>
        <taxon>Metakinetoplastina</taxon>
        <taxon>Trypanosomatida</taxon>
        <taxon>Trypanosomatidae</taxon>
        <taxon>Trypanosoma</taxon>
        <taxon>Herpetosoma</taxon>
    </lineage>
</organism>
<dbReference type="EMBL" id="AUPL01001153">
    <property type="protein sequence ID" value="ESL11106.1"/>
    <property type="molecule type" value="Genomic_DNA"/>
</dbReference>
<comment type="caution">
    <text evidence="12">The sequence shown here is derived from an EMBL/GenBank/DDBJ whole genome shotgun (WGS) entry which is preliminary data.</text>
</comment>
<dbReference type="InterPro" id="IPR027413">
    <property type="entry name" value="GROEL-like_equatorial_sf"/>
</dbReference>
<dbReference type="Proteomes" id="UP000031737">
    <property type="component" value="Unassembled WGS sequence"/>
</dbReference>
<evidence type="ECO:0000256" key="10">
    <source>
        <dbReference type="ARBA" id="ARBA00029602"/>
    </source>
</evidence>
<evidence type="ECO:0000313" key="12">
    <source>
        <dbReference type="EMBL" id="ESL11106.1"/>
    </source>
</evidence>
<evidence type="ECO:0000256" key="11">
    <source>
        <dbReference type="RuleBase" id="RU004187"/>
    </source>
</evidence>
<keyword evidence="5 11" id="KW-0067">ATP-binding</keyword>
<comment type="subcellular location">
    <subcellularLocation>
        <location evidence="1">Cytoplasm</location>
    </subcellularLocation>
</comment>
<sequence length="537" mass="57859">MSFMQTGPTSMLKDGSTFLDDPVIKNIEACRELAKITRSSLGPYGLCKMVVNHLNKLFVTHDAATILREIDVEHPAAKLLVQASQAMQEEVGDGTNFVVSLAGELLSQAESLVRMGLHPSEIVEGYKKAGNKSLEILETLVVGTVDDVLLKEQVLAPIRTAIASKQYGYENFLADLVVEACINACPSNVRSFNVDNVRVAKLDGDSVLASKNVRGFVIARSPEGTVRHQKRAKIAVYGCAVDVASTETKGTALIESAEGLISYSKREEEVMEGIITNIYKTGVNVVVSNSTFGDLALHFLNRHGIMAVKVSSKFELRRLCTAVGARVLARLDAPTVEDIGSCDNVDVSDVGGKNIVSFVQDKDDSKLSTIVVRGATKNVLDDVERALDDGVNVFKALTKDKRLVAGAGAVEMELQKHLTRYAEASPGLDQYALRKFASSFEVVARTLAEVSGFNGTDVVTQLEVDHNAGKVHQGVGVEDGTTINALEAGIVEPYLTKYWAISLATEAVLTVLQVNQIIVAKQAGGPKNRPDQARDED</sequence>
<dbReference type="GO" id="GO:0140662">
    <property type="term" value="F:ATP-dependent protein folding chaperone"/>
    <property type="evidence" value="ECO:0007669"/>
    <property type="project" value="InterPro"/>
</dbReference>
<dbReference type="SUPFAM" id="SSF54849">
    <property type="entry name" value="GroEL-intermediate domain like"/>
    <property type="match status" value="1"/>
</dbReference>
<accession>A0A061JAL0</accession>
<dbReference type="InterPro" id="IPR002423">
    <property type="entry name" value="Cpn60/GroEL/TCP-1"/>
</dbReference>
<keyword evidence="4 11" id="KW-0547">Nucleotide-binding</keyword>
<dbReference type="AlphaFoldDB" id="A0A061JAL0"/>